<dbReference type="SUPFAM" id="SSF50156">
    <property type="entry name" value="PDZ domain-like"/>
    <property type="match status" value="2"/>
</dbReference>
<dbReference type="InterPro" id="IPR009003">
    <property type="entry name" value="Peptidase_S1_PA"/>
</dbReference>
<keyword evidence="1 4" id="KW-0645">Protease</keyword>
<evidence type="ECO:0000256" key="1">
    <source>
        <dbReference type="ARBA" id="ARBA00022670"/>
    </source>
</evidence>
<sequence>MQPRIQITGLCCALLLTWLVNDGVGSERRMTPLVNAVQRVEKSVVNIHTEKTQSKDPVFGSPKKVNGMGTGVIVDERGYIVTNEHVIHNVDQDAIRVELIDGTQAKANVISFDSRQDLAIIKVDFGRSLPVAPFGTSCDLMRGETVFAVGNAFGYTHTITRGIISALGRNVEVNEKIGYKNLIQTDASINPGNSGGPLVNLDGEVIGINVAIRAGAQRIGFTIPIDDARRTISRLLDNEKFGTYHGLLTKDVRSPETKKMVVSGTHSDSPAFQAGLLPGDEVLKAGKVAVSDRADFERALLGINPGKEVPVTVRRDGSEVALQLRIGRNGERPLTNIVARANNGDTSSYRGDTPQQMVWRILGLRFRSISQNQLPNKYQKHYKGGLQVIEVRANGPAAAKGVKSGDVVVGLALWEAYKITHVTYAFNQQRKSLTANSAASELAPVKCHIIRGEQIIEKTLSLPLQD</sequence>
<name>A0A517ZVZ1_9PLAN</name>
<evidence type="ECO:0000313" key="4">
    <source>
        <dbReference type="EMBL" id="QDU46640.1"/>
    </source>
</evidence>
<dbReference type="InterPro" id="IPR001940">
    <property type="entry name" value="Peptidase_S1C"/>
</dbReference>
<feature type="domain" description="PDZ" evidence="3">
    <location>
        <begin position="360"/>
        <end position="439"/>
    </location>
</feature>
<organism evidence="4 5">
    <name type="scientific">Symmachiella dynata</name>
    <dbReference type="NCBI Taxonomy" id="2527995"/>
    <lineage>
        <taxon>Bacteria</taxon>
        <taxon>Pseudomonadati</taxon>
        <taxon>Planctomycetota</taxon>
        <taxon>Planctomycetia</taxon>
        <taxon>Planctomycetales</taxon>
        <taxon>Planctomycetaceae</taxon>
        <taxon>Symmachiella</taxon>
    </lineage>
</organism>
<dbReference type="Pfam" id="PF13180">
    <property type="entry name" value="PDZ_2"/>
    <property type="match status" value="1"/>
</dbReference>
<evidence type="ECO:0000259" key="3">
    <source>
        <dbReference type="SMART" id="SM00228"/>
    </source>
</evidence>
<dbReference type="PANTHER" id="PTHR43343:SF3">
    <property type="entry name" value="PROTEASE DO-LIKE 8, CHLOROPLASTIC"/>
    <property type="match status" value="1"/>
</dbReference>
<protein>
    <submittedName>
        <fullName evidence="4">Putative periplasmic serine endoprotease DegP-like</fullName>
        <ecNumber evidence="4">3.4.21.107</ecNumber>
    </submittedName>
</protein>
<dbReference type="SMART" id="SM00228">
    <property type="entry name" value="PDZ"/>
    <property type="match status" value="2"/>
</dbReference>
<dbReference type="AlphaFoldDB" id="A0A517ZVZ1"/>
<dbReference type="EMBL" id="CP036276">
    <property type="protein sequence ID" value="QDU46640.1"/>
    <property type="molecule type" value="Genomic_DNA"/>
</dbReference>
<evidence type="ECO:0000313" key="5">
    <source>
        <dbReference type="Proteomes" id="UP000319383"/>
    </source>
</evidence>
<reference evidence="4 5" key="1">
    <citation type="submission" date="2019-02" db="EMBL/GenBank/DDBJ databases">
        <title>Deep-cultivation of Planctomycetes and their phenomic and genomic characterization uncovers novel biology.</title>
        <authorList>
            <person name="Wiegand S."/>
            <person name="Jogler M."/>
            <person name="Boedeker C."/>
            <person name="Pinto D."/>
            <person name="Vollmers J."/>
            <person name="Rivas-Marin E."/>
            <person name="Kohn T."/>
            <person name="Peeters S.H."/>
            <person name="Heuer A."/>
            <person name="Rast P."/>
            <person name="Oberbeckmann S."/>
            <person name="Bunk B."/>
            <person name="Jeske O."/>
            <person name="Meyerdierks A."/>
            <person name="Storesund J.E."/>
            <person name="Kallscheuer N."/>
            <person name="Luecker S."/>
            <person name="Lage O.M."/>
            <person name="Pohl T."/>
            <person name="Merkel B.J."/>
            <person name="Hornburger P."/>
            <person name="Mueller R.-W."/>
            <person name="Bruemmer F."/>
            <person name="Labrenz M."/>
            <person name="Spormann A.M."/>
            <person name="Op den Camp H."/>
            <person name="Overmann J."/>
            <person name="Amann R."/>
            <person name="Jetten M.S.M."/>
            <person name="Mascher T."/>
            <person name="Medema M.H."/>
            <person name="Devos D.P."/>
            <person name="Kaster A.-K."/>
            <person name="Ovreas L."/>
            <person name="Rohde M."/>
            <person name="Galperin M.Y."/>
            <person name="Jogler C."/>
        </authorList>
    </citation>
    <scope>NUCLEOTIDE SEQUENCE [LARGE SCALE GENOMIC DNA]</scope>
    <source>
        <strain evidence="4 5">Mal52</strain>
    </source>
</reference>
<dbReference type="KEGG" id="sdyn:Mal52_51620"/>
<dbReference type="Gene3D" id="2.30.42.10">
    <property type="match status" value="2"/>
</dbReference>
<dbReference type="PRINTS" id="PR00834">
    <property type="entry name" value="PROTEASES2C"/>
</dbReference>
<dbReference type="Pfam" id="PF13365">
    <property type="entry name" value="Trypsin_2"/>
    <property type="match status" value="1"/>
</dbReference>
<dbReference type="RefSeq" id="WP_197534444.1">
    <property type="nucleotide sequence ID" value="NZ_CAXBED010000036.1"/>
</dbReference>
<evidence type="ECO:0000256" key="2">
    <source>
        <dbReference type="ARBA" id="ARBA00022801"/>
    </source>
</evidence>
<dbReference type="Proteomes" id="UP000319383">
    <property type="component" value="Chromosome"/>
</dbReference>
<dbReference type="Gene3D" id="2.40.10.120">
    <property type="match status" value="1"/>
</dbReference>
<keyword evidence="5" id="KW-1185">Reference proteome</keyword>
<dbReference type="SUPFAM" id="SSF50494">
    <property type="entry name" value="Trypsin-like serine proteases"/>
    <property type="match status" value="1"/>
</dbReference>
<keyword evidence="2 4" id="KW-0378">Hydrolase</keyword>
<dbReference type="PANTHER" id="PTHR43343">
    <property type="entry name" value="PEPTIDASE S12"/>
    <property type="match status" value="1"/>
</dbReference>
<proteinExistence type="predicted"/>
<dbReference type="InterPro" id="IPR001478">
    <property type="entry name" value="PDZ"/>
</dbReference>
<dbReference type="GO" id="GO:0004252">
    <property type="term" value="F:serine-type endopeptidase activity"/>
    <property type="evidence" value="ECO:0007669"/>
    <property type="project" value="InterPro"/>
</dbReference>
<dbReference type="InterPro" id="IPR051201">
    <property type="entry name" value="Chloro_Bact_Ser_Proteases"/>
</dbReference>
<dbReference type="GO" id="GO:0006508">
    <property type="term" value="P:proteolysis"/>
    <property type="evidence" value="ECO:0007669"/>
    <property type="project" value="UniProtKB-KW"/>
</dbReference>
<accession>A0A517ZVZ1</accession>
<feature type="domain" description="PDZ" evidence="3">
    <location>
        <begin position="243"/>
        <end position="317"/>
    </location>
</feature>
<gene>
    <name evidence="4" type="primary">mucD_3</name>
    <name evidence="4" type="ORF">Mal52_51620</name>
</gene>
<dbReference type="EC" id="3.4.21.107" evidence="4"/>
<dbReference type="InterPro" id="IPR036034">
    <property type="entry name" value="PDZ_sf"/>
</dbReference>